<name>A0A8S5SJR1_9CAUD</name>
<dbReference type="SUPFAM" id="SSF110997">
    <property type="entry name" value="Sporulation related repeat"/>
    <property type="match status" value="1"/>
</dbReference>
<protein>
    <submittedName>
        <fullName evidence="3">Cell wall hydrolase autolysin</fullName>
    </submittedName>
</protein>
<dbReference type="GO" id="GO:0009253">
    <property type="term" value="P:peptidoglycan catabolic process"/>
    <property type="evidence" value="ECO:0007669"/>
    <property type="project" value="InterPro"/>
</dbReference>
<accession>A0A8S5SJR1</accession>
<dbReference type="Pfam" id="PF05036">
    <property type="entry name" value="SPOR"/>
    <property type="match status" value="1"/>
</dbReference>
<keyword evidence="3" id="KW-0378">Hydrolase</keyword>
<dbReference type="InterPro" id="IPR007730">
    <property type="entry name" value="SPOR-like_dom"/>
</dbReference>
<dbReference type="EMBL" id="BK032606">
    <property type="protein sequence ID" value="DAF50903.1"/>
    <property type="molecule type" value="Genomic_DNA"/>
</dbReference>
<evidence type="ECO:0000313" key="3">
    <source>
        <dbReference type="EMBL" id="DAF50903.1"/>
    </source>
</evidence>
<dbReference type="Gene3D" id="3.40.630.40">
    <property type="entry name" value="Zn-dependent exopeptidases"/>
    <property type="match status" value="1"/>
</dbReference>
<feature type="domain" description="MurNAc-LAA" evidence="1">
    <location>
        <begin position="18"/>
        <end position="167"/>
    </location>
</feature>
<dbReference type="InterPro" id="IPR002508">
    <property type="entry name" value="MurNAc-LAA_cat"/>
</dbReference>
<dbReference type="GO" id="GO:0008745">
    <property type="term" value="F:N-acetylmuramoyl-L-alanine amidase activity"/>
    <property type="evidence" value="ECO:0007669"/>
    <property type="project" value="InterPro"/>
</dbReference>
<dbReference type="Pfam" id="PF01520">
    <property type="entry name" value="Amidase_3"/>
    <property type="match status" value="1"/>
</dbReference>
<evidence type="ECO:0000259" key="2">
    <source>
        <dbReference type="Pfam" id="PF05036"/>
    </source>
</evidence>
<dbReference type="InterPro" id="IPR036680">
    <property type="entry name" value="SPOR-like_sf"/>
</dbReference>
<dbReference type="GO" id="GO:0042834">
    <property type="term" value="F:peptidoglycan binding"/>
    <property type="evidence" value="ECO:0007669"/>
    <property type="project" value="InterPro"/>
</dbReference>
<dbReference type="Gene3D" id="3.30.70.1070">
    <property type="entry name" value="Sporulation related repeat"/>
    <property type="match status" value="1"/>
</dbReference>
<sequence>MSKKVYISPSDQVSNAYAWGNTNEHVQCQKIAEAEAAALRRSGVEVKLAAFGTTMAQRCAESDAWGADIHNCVHTNACNGKVMGTRLFCYAIPGKGYNACRAVFGQLAPLTPGTSENIQANPRLYEVRVPNAPSVYCECEFHDAAEGAKWIVEHTTDIGEAIAKGLCKYLGVAFVPAQTQKPAEEPKADTGDVLYRVQVGAFAVRANAEKMLQRLKDAGFDGFIREGSR</sequence>
<feature type="domain" description="SPOR" evidence="2">
    <location>
        <begin position="187"/>
        <end position="225"/>
    </location>
</feature>
<proteinExistence type="predicted"/>
<dbReference type="SUPFAM" id="SSF53187">
    <property type="entry name" value="Zn-dependent exopeptidases"/>
    <property type="match status" value="1"/>
</dbReference>
<evidence type="ECO:0000259" key="1">
    <source>
        <dbReference type="Pfam" id="PF01520"/>
    </source>
</evidence>
<organism evidence="3">
    <name type="scientific">Siphoviridae sp. ctRPk8</name>
    <dbReference type="NCBI Taxonomy" id="2827870"/>
    <lineage>
        <taxon>Viruses</taxon>
        <taxon>Duplodnaviria</taxon>
        <taxon>Heunggongvirae</taxon>
        <taxon>Uroviricota</taxon>
        <taxon>Caudoviricetes</taxon>
    </lineage>
</organism>
<reference evidence="3" key="1">
    <citation type="journal article" date="2021" name="Proc. Natl. Acad. Sci. U.S.A.">
        <title>A Catalog of Tens of Thousands of Viruses from Human Metagenomes Reveals Hidden Associations with Chronic Diseases.</title>
        <authorList>
            <person name="Tisza M.J."/>
            <person name="Buck C.B."/>
        </authorList>
    </citation>
    <scope>NUCLEOTIDE SEQUENCE</scope>
    <source>
        <strain evidence="3">CtRPk8</strain>
    </source>
</reference>